<gene>
    <name evidence="1" type="ORF">L249_6111</name>
</gene>
<evidence type="ECO:0000313" key="2">
    <source>
        <dbReference type="Proteomes" id="UP000253664"/>
    </source>
</evidence>
<sequence length="212" mass="24326">MCLTSRWNLPLFSSRHTYLFSSSSSSSFSFFCFCFFFCFFFQQEQAAEAQPRRHVTHRKSAQERVFPATSPAARPSWKQPNLHTATYRYMVQLAFIHRAPMSQRRKRQTITEAHMLNLSHLKRTPSIYIHSIPSLGMPPPPGAGKGRRGCEIRLRRLGIAAERRAALFPPSPSSVTRTMEAPNALGYKCLHITKILHSAKQYADRHRRTASM</sequence>
<name>A0A367LIR0_9HYPO</name>
<dbReference type="Proteomes" id="UP000253664">
    <property type="component" value="Unassembled WGS sequence"/>
</dbReference>
<reference evidence="1 2" key="1">
    <citation type="journal article" date="2015" name="BMC Genomics">
        <title>Insights from the genome of Ophiocordyceps polyrhachis-furcata to pathogenicity and host specificity in insect fungi.</title>
        <authorList>
            <person name="Wichadakul D."/>
            <person name="Kobmoo N."/>
            <person name="Ingsriswang S."/>
            <person name="Tangphatsornruang S."/>
            <person name="Chantasingh D."/>
            <person name="Luangsa-ard J.J."/>
            <person name="Eurwilaichitr L."/>
        </authorList>
    </citation>
    <scope>NUCLEOTIDE SEQUENCE [LARGE SCALE GENOMIC DNA]</scope>
    <source>
        <strain evidence="1 2">BCC 54312</strain>
    </source>
</reference>
<keyword evidence="2" id="KW-1185">Reference proteome</keyword>
<protein>
    <submittedName>
        <fullName evidence="1">Uncharacterized protein</fullName>
    </submittedName>
</protein>
<accession>A0A367LIR0</accession>
<dbReference type="EMBL" id="LKCN02000004">
    <property type="protein sequence ID" value="RCI14290.1"/>
    <property type="molecule type" value="Genomic_DNA"/>
</dbReference>
<organism evidence="1 2">
    <name type="scientific">Ophiocordyceps polyrhachis-furcata BCC 54312</name>
    <dbReference type="NCBI Taxonomy" id="1330021"/>
    <lineage>
        <taxon>Eukaryota</taxon>
        <taxon>Fungi</taxon>
        <taxon>Dikarya</taxon>
        <taxon>Ascomycota</taxon>
        <taxon>Pezizomycotina</taxon>
        <taxon>Sordariomycetes</taxon>
        <taxon>Hypocreomycetidae</taxon>
        <taxon>Hypocreales</taxon>
        <taxon>Ophiocordycipitaceae</taxon>
        <taxon>Ophiocordyceps</taxon>
    </lineage>
</organism>
<proteinExistence type="predicted"/>
<dbReference type="AlphaFoldDB" id="A0A367LIR0"/>
<evidence type="ECO:0000313" key="1">
    <source>
        <dbReference type="EMBL" id="RCI14290.1"/>
    </source>
</evidence>
<comment type="caution">
    <text evidence="1">The sequence shown here is derived from an EMBL/GenBank/DDBJ whole genome shotgun (WGS) entry which is preliminary data.</text>
</comment>